<gene>
    <name evidence="1" type="ORF">QTH91_07615</name>
</gene>
<evidence type="ECO:0000313" key="1">
    <source>
        <dbReference type="EMBL" id="MDM0044341.1"/>
    </source>
</evidence>
<reference evidence="1" key="1">
    <citation type="submission" date="2023-06" db="EMBL/GenBank/DDBJ databases">
        <authorList>
            <person name="Jiang Y."/>
            <person name="Liu Q."/>
        </authorList>
    </citation>
    <scope>NUCLEOTIDE SEQUENCE</scope>
    <source>
        <strain evidence="1">CGMCC 1.12089</strain>
    </source>
</reference>
<dbReference type="InterPro" id="IPR007396">
    <property type="entry name" value="TR_PAI2-type"/>
</dbReference>
<organism evidence="1 2">
    <name type="scientific">Variovorax dokdonensis</name>
    <dbReference type="NCBI Taxonomy" id="344883"/>
    <lineage>
        <taxon>Bacteria</taxon>
        <taxon>Pseudomonadati</taxon>
        <taxon>Pseudomonadota</taxon>
        <taxon>Betaproteobacteria</taxon>
        <taxon>Burkholderiales</taxon>
        <taxon>Comamonadaceae</taxon>
        <taxon>Variovorax</taxon>
    </lineage>
</organism>
<name>A0ABT7N8S0_9BURK</name>
<dbReference type="PANTHER" id="PTHR35802">
    <property type="entry name" value="PROTEASE SYNTHASE AND SPORULATION PROTEIN PAI 2"/>
    <property type="match status" value="1"/>
</dbReference>
<comment type="caution">
    <text evidence="1">The sequence shown here is derived from an EMBL/GenBank/DDBJ whole genome shotgun (WGS) entry which is preliminary data.</text>
</comment>
<dbReference type="Proteomes" id="UP001174908">
    <property type="component" value="Unassembled WGS sequence"/>
</dbReference>
<dbReference type="RefSeq" id="WP_286659381.1">
    <property type="nucleotide sequence ID" value="NZ_JASZYV010000001.1"/>
</dbReference>
<dbReference type="PIRSF" id="PIRSF010372">
    <property type="entry name" value="PaiB"/>
    <property type="match status" value="1"/>
</dbReference>
<accession>A0ABT7N8S0</accession>
<keyword evidence="2" id="KW-1185">Reference proteome</keyword>
<dbReference type="SUPFAM" id="SSF50475">
    <property type="entry name" value="FMN-binding split barrel"/>
    <property type="match status" value="1"/>
</dbReference>
<proteinExistence type="predicted"/>
<dbReference type="InterPro" id="IPR012349">
    <property type="entry name" value="Split_barrel_FMN-bd"/>
</dbReference>
<protein>
    <submittedName>
        <fullName evidence="1">FMN-binding negative transcriptional regulator</fullName>
    </submittedName>
</protein>
<dbReference type="PANTHER" id="PTHR35802:SF1">
    <property type="entry name" value="PROTEASE SYNTHASE AND SPORULATION PROTEIN PAI 2"/>
    <property type="match status" value="1"/>
</dbReference>
<sequence length="215" mass="24149">MYLPSRFEARDRAVALQLMRAHPFAALAAVDDEGLPFISQLPMVVQERDDDGLTIWCHCAKPNPLWRHLQARPRARVLFQGPHAYMSPSVYPDLARVPTWNYLSVQCVVDARLVESPDEKDALLKRLISEHEPAYDAQWRALGEEFQQKMLTGIVGLELRVMSLQCAVKLNQHRPEAHAAMHAIYSAGNAQEQALAEWMRACGLVPGVSVQSQGN</sequence>
<dbReference type="Gene3D" id="2.30.110.10">
    <property type="entry name" value="Electron Transport, Fmn-binding Protein, Chain A"/>
    <property type="match status" value="1"/>
</dbReference>
<dbReference type="EMBL" id="JASZYV010000001">
    <property type="protein sequence ID" value="MDM0044341.1"/>
    <property type="molecule type" value="Genomic_DNA"/>
</dbReference>
<dbReference type="Pfam" id="PF04299">
    <property type="entry name" value="FMN_bind_2"/>
    <property type="match status" value="1"/>
</dbReference>
<evidence type="ECO:0000313" key="2">
    <source>
        <dbReference type="Proteomes" id="UP001174908"/>
    </source>
</evidence>